<evidence type="ECO:0000256" key="1">
    <source>
        <dbReference type="SAM" id="Coils"/>
    </source>
</evidence>
<keyword evidence="1" id="KW-0175">Coiled coil</keyword>
<dbReference type="Proteomes" id="UP000185516">
    <property type="component" value="Plasmid cp32-13"/>
</dbReference>
<dbReference type="Pfam" id="PF06780">
    <property type="entry name" value="Erp_C"/>
    <property type="match status" value="1"/>
</dbReference>
<dbReference type="InterPro" id="IPR009618">
    <property type="entry name" value="Erp"/>
</dbReference>
<dbReference type="KEGG" id="bmay:A7X70_04770"/>
<feature type="coiled-coil region" evidence="1">
    <location>
        <begin position="243"/>
        <end position="310"/>
    </location>
</feature>
<keyword evidence="4" id="KW-0614">Plasmid</keyword>
<feature type="region of interest" description="Disordered" evidence="2">
    <location>
        <begin position="67"/>
        <end position="184"/>
    </location>
</feature>
<feature type="chain" id="PRO_5041953625" evidence="3">
    <location>
        <begin position="25"/>
        <end position="327"/>
    </location>
</feature>
<sequence>MNKKMKIFIICAVFVLISSCKNYASDKDIKQNVGEKVQEFVDKILDPVKDKIASNGPIADELAKKLQEEEKVNNGEEENDKAVSLGEESKEDKKENEQAVNLEEKNAEEDKKVVNLEEKEGEVKKETEEDEDKEKIEEQKQKEKKAQQKRQRQEKKAQEKKQRQEERKRKKQEREKERKAKGRIKTLIDKIDKVNRDINDIGSQTGVEAKVVIDKITGPVYDDFTDGNKAIYKTWGDLEDEEGEELGKLLKELSDNRDELRTKLNKDNKKYYAHENEPPLKENVDVSEIKEDLEKVKSGLEKVKEYLKDNSKFEEIKGYINEERYPL</sequence>
<gene>
    <name evidence="4" type="ORF">Bmayo_06170</name>
</gene>
<dbReference type="RefSeq" id="WP_075552600.1">
    <property type="nucleotide sequence ID" value="NZ_CP015783.1"/>
</dbReference>
<feature type="signal peptide" evidence="3">
    <location>
        <begin position="1"/>
        <end position="24"/>
    </location>
</feature>
<evidence type="ECO:0000256" key="3">
    <source>
        <dbReference type="SAM" id="SignalP"/>
    </source>
</evidence>
<feature type="compositionally biased region" description="Basic and acidic residues" evidence="2">
    <location>
        <begin position="154"/>
        <end position="178"/>
    </location>
</feature>
<evidence type="ECO:0000313" key="4">
    <source>
        <dbReference type="EMBL" id="APT00257.1"/>
    </source>
</evidence>
<dbReference type="AlphaFoldDB" id="A0AAC9PJQ7"/>
<accession>A0AAC9PJQ7</accession>
<name>A0AAC9PJQ7_9SPIR</name>
<evidence type="ECO:0000256" key="2">
    <source>
        <dbReference type="SAM" id="MobiDB-lite"/>
    </source>
</evidence>
<keyword evidence="3" id="KW-0732">Signal</keyword>
<proteinExistence type="predicted"/>
<geneLocation type="plasmid" evidence="4 5">
    <name>cp32-13</name>
</geneLocation>
<dbReference type="EMBL" id="CP015783">
    <property type="protein sequence ID" value="APT00257.1"/>
    <property type="molecule type" value="Genomic_DNA"/>
</dbReference>
<keyword evidence="5" id="KW-1185">Reference proteome</keyword>
<organism evidence="4 5">
    <name type="scientific">Borreliella mayonii</name>
    <dbReference type="NCBI Taxonomy" id="1674146"/>
    <lineage>
        <taxon>Bacteria</taxon>
        <taxon>Pseudomonadati</taxon>
        <taxon>Spirochaetota</taxon>
        <taxon>Spirochaetia</taxon>
        <taxon>Spirochaetales</taxon>
        <taxon>Borreliaceae</taxon>
        <taxon>Borreliella</taxon>
    </lineage>
</organism>
<feature type="compositionally biased region" description="Basic and acidic residues" evidence="2">
    <location>
        <begin position="87"/>
        <end position="146"/>
    </location>
</feature>
<evidence type="ECO:0000313" key="5">
    <source>
        <dbReference type="Proteomes" id="UP000185516"/>
    </source>
</evidence>
<dbReference type="PROSITE" id="PS51257">
    <property type="entry name" value="PROKAR_LIPOPROTEIN"/>
    <property type="match status" value="1"/>
</dbReference>
<protein>
    <submittedName>
        <fullName evidence="4">ErpC protein</fullName>
    </submittedName>
</protein>
<reference evidence="4 5" key="1">
    <citation type="journal article" date="2016" name="PLoS ONE">
        <title>Whole Genome Sequence and Comparative Genomics of the Novel Lyme Borreliosis Causing Pathogen, Borrelia mayonii.</title>
        <authorList>
            <person name="Kingry L.C."/>
            <person name="Batra D."/>
            <person name="Replogle A."/>
            <person name="Rowe L.A."/>
            <person name="Pritt B.S."/>
            <person name="Petersen J.M."/>
        </authorList>
    </citation>
    <scope>NUCLEOTIDE SEQUENCE [LARGE SCALE GENOMIC DNA]</scope>
    <source>
        <strain evidence="4 5">MN14-1420</strain>
    </source>
</reference>